<feature type="transmembrane region" description="Helical" evidence="5">
    <location>
        <begin position="243"/>
        <end position="261"/>
    </location>
</feature>
<name>A0A1I4ARH7_9ACTN</name>
<sequence length="557" mass="57352">MTGPAHRPESRFTHMPNLNRLRADAVAGVTTASVVLPQAAAYATIAGLPVQAGLYCALVPMVAYALAGTSRPLSVSTTSTLSALTAAALAATPPGTSPMTAAATLAVLTGAILLIAGVLRLGFLADFISDPVMTGLKSGIGLTIAAGQLGTVIGVRTEGDKVVDRLLSALGRLGDAHLPTMLVAGATILLLVVLRRVPHVPGPLVAIAAVTLVSALADLPSYGVATVGEVPGGLPAPLLPDPGLVRVLAPMALGMALLAFVESISAARIFRHRDDPPLDADRELLALGLANAAGGIFRAYPAAGGMTQTEVNDASGARSQRAEIVTALCTALVLVFLAPALAPLPGAALGGLVMTIAARLIDVRGLAAIWRVRRSEAALACLTMLVAVGFGIMQSVPAAVLISILLLLHQVDNPAIYPLGRDPASGIYRDLRRHPSDETEPGLLIVRIESRLYFANARRVAQRVTALVGAATPRPHALLLDLTGVPGMDLTALSAAGEFHGTLEQRGVDLWVALDSREPIEMLRRTGAWDRLSGRGRMHPAVDAAVAAYRASGSSGP</sequence>
<dbReference type="Pfam" id="PF01740">
    <property type="entry name" value="STAS"/>
    <property type="match status" value="1"/>
</dbReference>
<dbReference type="Proteomes" id="UP000199111">
    <property type="component" value="Unassembled WGS sequence"/>
</dbReference>
<keyword evidence="2 5" id="KW-0812">Transmembrane</keyword>
<dbReference type="AlphaFoldDB" id="A0A1I4ARH7"/>
<feature type="transmembrane region" description="Helical" evidence="5">
    <location>
        <begin position="103"/>
        <end position="123"/>
    </location>
</feature>
<feature type="transmembrane region" description="Helical" evidence="5">
    <location>
        <begin position="135"/>
        <end position="156"/>
    </location>
</feature>
<keyword evidence="3 5" id="KW-1133">Transmembrane helix</keyword>
<dbReference type="InterPro" id="IPR011547">
    <property type="entry name" value="SLC26A/SulP_dom"/>
</dbReference>
<evidence type="ECO:0000313" key="8">
    <source>
        <dbReference type="Proteomes" id="UP000199111"/>
    </source>
</evidence>
<reference evidence="8" key="1">
    <citation type="submission" date="2016-10" db="EMBL/GenBank/DDBJ databases">
        <authorList>
            <person name="Varghese N."/>
            <person name="Submissions S."/>
        </authorList>
    </citation>
    <scope>NUCLEOTIDE SEQUENCE [LARGE SCALE GENOMIC DNA]</scope>
    <source>
        <strain evidence="8">CGMCC 4.2126</strain>
    </source>
</reference>
<dbReference type="Gene3D" id="3.30.750.24">
    <property type="entry name" value="STAS domain"/>
    <property type="match status" value="1"/>
</dbReference>
<feature type="transmembrane region" description="Helical" evidence="5">
    <location>
        <begin position="204"/>
        <end position="223"/>
    </location>
</feature>
<dbReference type="RefSeq" id="WP_143121154.1">
    <property type="nucleotide sequence ID" value="NZ_JBEZDZ010000041.1"/>
</dbReference>
<feature type="transmembrane region" description="Helical" evidence="5">
    <location>
        <begin position="176"/>
        <end position="197"/>
    </location>
</feature>
<dbReference type="InterPro" id="IPR002645">
    <property type="entry name" value="STAS_dom"/>
</dbReference>
<dbReference type="GO" id="GO:0055085">
    <property type="term" value="P:transmembrane transport"/>
    <property type="evidence" value="ECO:0007669"/>
    <property type="project" value="InterPro"/>
</dbReference>
<dbReference type="GO" id="GO:0016020">
    <property type="term" value="C:membrane"/>
    <property type="evidence" value="ECO:0007669"/>
    <property type="project" value="UniProtKB-SubCell"/>
</dbReference>
<keyword evidence="8" id="KW-1185">Reference proteome</keyword>
<dbReference type="SUPFAM" id="SSF52091">
    <property type="entry name" value="SpoIIaa-like"/>
    <property type="match status" value="1"/>
</dbReference>
<dbReference type="PANTHER" id="PTHR11814">
    <property type="entry name" value="SULFATE TRANSPORTER"/>
    <property type="match status" value="1"/>
</dbReference>
<proteinExistence type="predicted"/>
<accession>A0A1I4ARH7</accession>
<feature type="transmembrane region" description="Helical" evidence="5">
    <location>
        <begin position="73"/>
        <end position="91"/>
    </location>
</feature>
<evidence type="ECO:0000259" key="6">
    <source>
        <dbReference type="PROSITE" id="PS50801"/>
    </source>
</evidence>
<evidence type="ECO:0000313" key="7">
    <source>
        <dbReference type="EMBL" id="SFK59138.1"/>
    </source>
</evidence>
<protein>
    <submittedName>
        <fullName evidence="7">High affinity sulphate transporter 1</fullName>
    </submittedName>
</protein>
<dbReference type="InterPro" id="IPR036513">
    <property type="entry name" value="STAS_dom_sf"/>
</dbReference>
<feature type="transmembrane region" description="Helical" evidence="5">
    <location>
        <begin position="324"/>
        <end position="342"/>
    </location>
</feature>
<evidence type="ECO:0000256" key="5">
    <source>
        <dbReference type="SAM" id="Phobius"/>
    </source>
</evidence>
<dbReference type="Pfam" id="PF00916">
    <property type="entry name" value="Sulfate_transp"/>
    <property type="match status" value="1"/>
</dbReference>
<gene>
    <name evidence="7" type="ORF">SAMN05216275_12953</name>
</gene>
<evidence type="ECO:0000256" key="2">
    <source>
        <dbReference type="ARBA" id="ARBA00022692"/>
    </source>
</evidence>
<dbReference type="CDD" id="cd07042">
    <property type="entry name" value="STAS_SulP_like_sulfate_transporter"/>
    <property type="match status" value="1"/>
</dbReference>
<dbReference type="EMBL" id="FOQY01000029">
    <property type="protein sequence ID" value="SFK59138.1"/>
    <property type="molecule type" value="Genomic_DNA"/>
</dbReference>
<comment type="subcellular location">
    <subcellularLocation>
        <location evidence="1">Membrane</location>
        <topology evidence="1">Multi-pass membrane protein</topology>
    </subcellularLocation>
</comment>
<dbReference type="InterPro" id="IPR001902">
    <property type="entry name" value="SLC26A/SulP_fam"/>
</dbReference>
<evidence type="ECO:0000256" key="4">
    <source>
        <dbReference type="ARBA" id="ARBA00023136"/>
    </source>
</evidence>
<dbReference type="PROSITE" id="PS50801">
    <property type="entry name" value="STAS"/>
    <property type="match status" value="1"/>
</dbReference>
<feature type="transmembrane region" description="Helical" evidence="5">
    <location>
        <begin position="379"/>
        <end position="408"/>
    </location>
</feature>
<feature type="domain" description="STAS" evidence="6">
    <location>
        <begin position="433"/>
        <end position="549"/>
    </location>
</feature>
<evidence type="ECO:0000256" key="1">
    <source>
        <dbReference type="ARBA" id="ARBA00004141"/>
    </source>
</evidence>
<feature type="transmembrane region" description="Helical" evidence="5">
    <location>
        <begin position="46"/>
        <end position="66"/>
    </location>
</feature>
<keyword evidence="4 5" id="KW-0472">Membrane</keyword>
<organism evidence="7 8">
    <name type="scientific">Streptosporangium canum</name>
    <dbReference type="NCBI Taxonomy" id="324952"/>
    <lineage>
        <taxon>Bacteria</taxon>
        <taxon>Bacillati</taxon>
        <taxon>Actinomycetota</taxon>
        <taxon>Actinomycetes</taxon>
        <taxon>Streptosporangiales</taxon>
        <taxon>Streptosporangiaceae</taxon>
        <taxon>Streptosporangium</taxon>
    </lineage>
</organism>
<evidence type="ECO:0000256" key="3">
    <source>
        <dbReference type="ARBA" id="ARBA00022989"/>
    </source>
</evidence>